<evidence type="ECO:0000313" key="3">
    <source>
        <dbReference type="Proteomes" id="UP001165283"/>
    </source>
</evidence>
<dbReference type="RefSeq" id="WP_252444975.1">
    <property type="nucleotide sequence ID" value="NZ_JAGSOV010000072.1"/>
</dbReference>
<evidence type="ECO:0000256" key="1">
    <source>
        <dbReference type="SAM" id="Phobius"/>
    </source>
</evidence>
<keyword evidence="3" id="KW-1185">Reference proteome</keyword>
<dbReference type="EMBL" id="JAGSOV010000072">
    <property type="protein sequence ID" value="MCO1659882.1"/>
    <property type="molecule type" value="Genomic_DNA"/>
</dbReference>
<name>A0ABT1AA18_9PSEU</name>
<dbReference type="Pfam" id="PF06897">
    <property type="entry name" value="DUF1269"/>
    <property type="match status" value="1"/>
</dbReference>
<protein>
    <submittedName>
        <fullName evidence="2">DUF1269 domain-containing protein</fullName>
    </submittedName>
</protein>
<feature type="transmembrane region" description="Helical" evidence="1">
    <location>
        <begin position="56"/>
        <end position="76"/>
    </location>
</feature>
<gene>
    <name evidence="2" type="ORF">KDL28_32955</name>
</gene>
<dbReference type="Proteomes" id="UP001165283">
    <property type="component" value="Unassembled WGS sequence"/>
</dbReference>
<comment type="caution">
    <text evidence="2">The sequence shown here is derived from an EMBL/GenBank/DDBJ whole genome shotgun (WGS) entry which is preliminary data.</text>
</comment>
<organism evidence="2 3">
    <name type="scientific">Pseudonocardia humida</name>
    <dbReference type="NCBI Taxonomy" id="2800819"/>
    <lineage>
        <taxon>Bacteria</taxon>
        <taxon>Bacillati</taxon>
        <taxon>Actinomycetota</taxon>
        <taxon>Actinomycetes</taxon>
        <taxon>Pseudonocardiales</taxon>
        <taxon>Pseudonocardiaceae</taxon>
        <taxon>Pseudonocardia</taxon>
    </lineage>
</organism>
<keyword evidence="1" id="KW-0472">Membrane</keyword>
<accession>A0ABT1AA18</accession>
<keyword evidence="1" id="KW-1133">Transmembrane helix</keyword>
<proteinExistence type="predicted"/>
<keyword evidence="1" id="KW-0812">Transmembrane</keyword>
<dbReference type="InterPro" id="IPR009200">
    <property type="entry name" value="DUF1269_membrane"/>
</dbReference>
<reference evidence="2" key="1">
    <citation type="submission" date="2021-04" db="EMBL/GenBank/DDBJ databases">
        <title>Pseudonocardia sp. nov., isolated from sandy soil of mangrove forest.</title>
        <authorList>
            <person name="Zan Z."/>
            <person name="Huang R."/>
            <person name="Liu W."/>
        </authorList>
    </citation>
    <scope>NUCLEOTIDE SEQUENCE</scope>
    <source>
        <strain evidence="2">S2-4</strain>
    </source>
</reference>
<evidence type="ECO:0000313" key="2">
    <source>
        <dbReference type="EMBL" id="MCO1659882.1"/>
    </source>
</evidence>
<sequence length="161" mass="17076">MGTLTVWRFDSEEGADRAVGTLEDLARKQLITVYDAATVSWPKGAKKPRTRQLNDLAASGALGGAFWGLLFGLLFFVPLLGVAIGVAAGALTGALSDVGIDDDFIKRTRDEVTPGTSALFVLTSGAVLDKVSAAFEGQAPHLMFTNLSTEQEKTLREAFAE</sequence>